<sequence>MIARKMYLWNESGSKWRKRCMRMTEEWITSCMRDENGWEKSK</sequence>
<organism evidence="1 2">
    <name type="scientific">Portunus trituberculatus</name>
    <name type="common">Swimming crab</name>
    <name type="synonym">Neptunus trituberculatus</name>
    <dbReference type="NCBI Taxonomy" id="210409"/>
    <lineage>
        <taxon>Eukaryota</taxon>
        <taxon>Metazoa</taxon>
        <taxon>Ecdysozoa</taxon>
        <taxon>Arthropoda</taxon>
        <taxon>Crustacea</taxon>
        <taxon>Multicrustacea</taxon>
        <taxon>Malacostraca</taxon>
        <taxon>Eumalacostraca</taxon>
        <taxon>Eucarida</taxon>
        <taxon>Decapoda</taxon>
        <taxon>Pleocyemata</taxon>
        <taxon>Brachyura</taxon>
        <taxon>Eubrachyura</taxon>
        <taxon>Portunoidea</taxon>
        <taxon>Portunidae</taxon>
        <taxon>Portuninae</taxon>
        <taxon>Portunus</taxon>
    </lineage>
</organism>
<dbReference type="EMBL" id="VSRR010137338">
    <property type="protein sequence ID" value="MPD03680.1"/>
    <property type="molecule type" value="Genomic_DNA"/>
</dbReference>
<dbReference type="AlphaFoldDB" id="A0A5B7K9C2"/>
<comment type="caution">
    <text evidence="1">The sequence shown here is derived from an EMBL/GenBank/DDBJ whole genome shotgun (WGS) entry which is preliminary data.</text>
</comment>
<accession>A0A5B7K9C2</accession>
<protein>
    <submittedName>
        <fullName evidence="1">Uncharacterized protein</fullName>
    </submittedName>
</protein>
<gene>
    <name evidence="1" type="ORF">E2C01_099327</name>
</gene>
<proteinExistence type="predicted"/>
<keyword evidence="2" id="KW-1185">Reference proteome</keyword>
<evidence type="ECO:0000313" key="2">
    <source>
        <dbReference type="Proteomes" id="UP000324222"/>
    </source>
</evidence>
<evidence type="ECO:0000313" key="1">
    <source>
        <dbReference type="EMBL" id="MPD03680.1"/>
    </source>
</evidence>
<dbReference type="Proteomes" id="UP000324222">
    <property type="component" value="Unassembled WGS sequence"/>
</dbReference>
<name>A0A5B7K9C2_PORTR</name>
<reference evidence="1 2" key="1">
    <citation type="submission" date="2019-05" db="EMBL/GenBank/DDBJ databases">
        <title>Another draft genome of Portunus trituberculatus and its Hox gene families provides insights of decapod evolution.</title>
        <authorList>
            <person name="Jeong J.-H."/>
            <person name="Song I."/>
            <person name="Kim S."/>
            <person name="Choi T."/>
            <person name="Kim D."/>
            <person name="Ryu S."/>
            <person name="Kim W."/>
        </authorList>
    </citation>
    <scope>NUCLEOTIDE SEQUENCE [LARGE SCALE GENOMIC DNA]</scope>
    <source>
        <tissue evidence="1">Muscle</tissue>
    </source>
</reference>